<protein>
    <submittedName>
        <fullName evidence="1">Uncharacterized protein</fullName>
    </submittedName>
</protein>
<dbReference type="Proteomes" id="UP000762676">
    <property type="component" value="Unassembled WGS sequence"/>
</dbReference>
<keyword evidence="2" id="KW-1185">Reference proteome</keyword>
<comment type="caution">
    <text evidence="1">The sequence shown here is derived from an EMBL/GenBank/DDBJ whole genome shotgun (WGS) entry which is preliminary data.</text>
</comment>
<dbReference type="AlphaFoldDB" id="A0AAV4JRL6"/>
<evidence type="ECO:0000313" key="1">
    <source>
        <dbReference type="EMBL" id="GFS24925.1"/>
    </source>
</evidence>
<name>A0AAV4JRL6_9GAST</name>
<organism evidence="1 2">
    <name type="scientific">Elysia marginata</name>
    <dbReference type="NCBI Taxonomy" id="1093978"/>
    <lineage>
        <taxon>Eukaryota</taxon>
        <taxon>Metazoa</taxon>
        <taxon>Spiralia</taxon>
        <taxon>Lophotrochozoa</taxon>
        <taxon>Mollusca</taxon>
        <taxon>Gastropoda</taxon>
        <taxon>Heterobranchia</taxon>
        <taxon>Euthyneura</taxon>
        <taxon>Panpulmonata</taxon>
        <taxon>Sacoglossa</taxon>
        <taxon>Placobranchoidea</taxon>
        <taxon>Plakobranchidae</taxon>
        <taxon>Elysia</taxon>
    </lineage>
</organism>
<dbReference type="EMBL" id="BMAT01007037">
    <property type="protein sequence ID" value="GFS24925.1"/>
    <property type="molecule type" value="Genomic_DNA"/>
</dbReference>
<gene>
    <name evidence="1" type="ORF">ElyMa_003429000</name>
</gene>
<accession>A0AAV4JRL6</accession>
<sequence>MWVLEEEEQKEEGAHRVRGHEAMKVDKTRDNDFCRVFPMRKSSGAETLDSCRIFKPSVKSHKEGHNTKIFTEIKRKRNTVICYQRELDQSESLNEEYPGHVWDEKQVALNELENNNLKETKETKFLANLVTSGTCVTCQQEFPGSCCFRSSVSVYQRAACLPSHRNNGCGLVTCSLPVIADEDEETVD</sequence>
<evidence type="ECO:0000313" key="2">
    <source>
        <dbReference type="Proteomes" id="UP000762676"/>
    </source>
</evidence>
<proteinExistence type="predicted"/>
<reference evidence="1 2" key="1">
    <citation type="journal article" date="2021" name="Elife">
        <title>Chloroplast acquisition without the gene transfer in kleptoplastic sea slugs, Plakobranchus ocellatus.</title>
        <authorList>
            <person name="Maeda T."/>
            <person name="Takahashi S."/>
            <person name="Yoshida T."/>
            <person name="Shimamura S."/>
            <person name="Takaki Y."/>
            <person name="Nagai Y."/>
            <person name="Toyoda A."/>
            <person name="Suzuki Y."/>
            <person name="Arimoto A."/>
            <person name="Ishii H."/>
            <person name="Satoh N."/>
            <person name="Nishiyama T."/>
            <person name="Hasebe M."/>
            <person name="Maruyama T."/>
            <person name="Minagawa J."/>
            <person name="Obokata J."/>
            <person name="Shigenobu S."/>
        </authorList>
    </citation>
    <scope>NUCLEOTIDE SEQUENCE [LARGE SCALE GENOMIC DNA]</scope>
</reference>